<keyword evidence="2" id="KW-1185">Reference proteome</keyword>
<gene>
    <name evidence="1" type="ORF">AVEN_139723_1</name>
</gene>
<dbReference type="Proteomes" id="UP000499080">
    <property type="component" value="Unassembled WGS sequence"/>
</dbReference>
<sequence length="83" mass="9195">MALSICRSVYVDGEYGQEHSRQVSPTRLQTQDESAEFTSGVRQSKLAGNGAVYDRRRQANPSPTIHFDPLLPLSDFLCEPGPD</sequence>
<evidence type="ECO:0000313" key="2">
    <source>
        <dbReference type="Proteomes" id="UP000499080"/>
    </source>
</evidence>
<dbReference type="EMBL" id="BGPR01002745">
    <property type="protein sequence ID" value="GBM78305.1"/>
    <property type="molecule type" value="Genomic_DNA"/>
</dbReference>
<accession>A0A4Y2IKZ5</accession>
<protein>
    <submittedName>
        <fullName evidence="1">Uncharacterized protein</fullName>
    </submittedName>
</protein>
<organism evidence="1 2">
    <name type="scientific">Araneus ventricosus</name>
    <name type="common">Orbweaver spider</name>
    <name type="synonym">Epeira ventricosa</name>
    <dbReference type="NCBI Taxonomy" id="182803"/>
    <lineage>
        <taxon>Eukaryota</taxon>
        <taxon>Metazoa</taxon>
        <taxon>Ecdysozoa</taxon>
        <taxon>Arthropoda</taxon>
        <taxon>Chelicerata</taxon>
        <taxon>Arachnida</taxon>
        <taxon>Araneae</taxon>
        <taxon>Araneomorphae</taxon>
        <taxon>Entelegynae</taxon>
        <taxon>Araneoidea</taxon>
        <taxon>Araneidae</taxon>
        <taxon>Araneus</taxon>
    </lineage>
</organism>
<comment type="caution">
    <text evidence="1">The sequence shown here is derived from an EMBL/GenBank/DDBJ whole genome shotgun (WGS) entry which is preliminary data.</text>
</comment>
<reference evidence="1 2" key="1">
    <citation type="journal article" date="2019" name="Sci. Rep.">
        <title>Orb-weaving spider Araneus ventricosus genome elucidates the spidroin gene catalogue.</title>
        <authorList>
            <person name="Kono N."/>
            <person name="Nakamura H."/>
            <person name="Ohtoshi R."/>
            <person name="Moran D.A.P."/>
            <person name="Shinohara A."/>
            <person name="Yoshida Y."/>
            <person name="Fujiwara M."/>
            <person name="Mori M."/>
            <person name="Tomita M."/>
            <person name="Arakawa K."/>
        </authorList>
    </citation>
    <scope>NUCLEOTIDE SEQUENCE [LARGE SCALE GENOMIC DNA]</scope>
</reference>
<evidence type="ECO:0000313" key="1">
    <source>
        <dbReference type="EMBL" id="GBM78305.1"/>
    </source>
</evidence>
<name>A0A4Y2IKZ5_ARAVE</name>
<proteinExistence type="predicted"/>
<dbReference type="AlphaFoldDB" id="A0A4Y2IKZ5"/>